<reference evidence="2 3" key="1">
    <citation type="submission" date="2018-04" db="EMBL/GenBank/DDBJ databases">
        <title>WGS assembly of Panicum hallii var. hallii HAL2.</title>
        <authorList>
            <person name="Lovell J."/>
            <person name="Jenkins J."/>
            <person name="Lowry D."/>
            <person name="Mamidi S."/>
            <person name="Sreedasyam A."/>
            <person name="Weng X."/>
            <person name="Barry K."/>
            <person name="Bonette J."/>
            <person name="Campitelli B."/>
            <person name="Daum C."/>
            <person name="Gordon S."/>
            <person name="Gould B."/>
            <person name="Lipzen A."/>
            <person name="MacQueen A."/>
            <person name="Palacio-Mejia J."/>
            <person name="Plott C."/>
            <person name="Shakirov E."/>
            <person name="Shu S."/>
            <person name="Yoshinaga Y."/>
            <person name="Zane M."/>
            <person name="Rokhsar D."/>
            <person name="Grimwood J."/>
            <person name="Schmutz J."/>
            <person name="Juenger T."/>
        </authorList>
    </citation>
    <scope>NUCLEOTIDE SEQUENCE [LARGE SCALE GENOMIC DNA]</scope>
    <source>
        <strain evidence="3">cv. HAL2</strain>
    </source>
</reference>
<proteinExistence type="predicted"/>
<protein>
    <submittedName>
        <fullName evidence="2">Uncharacterized protein</fullName>
    </submittedName>
</protein>
<gene>
    <name evidence="2" type="ORF">GQ55_8G207600</name>
</gene>
<evidence type="ECO:0000313" key="2">
    <source>
        <dbReference type="EMBL" id="PUZ45262.1"/>
    </source>
</evidence>
<feature type="region of interest" description="Disordered" evidence="1">
    <location>
        <begin position="1"/>
        <end position="76"/>
    </location>
</feature>
<feature type="compositionally biased region" description="Basic and acidic residues" evidence="1">
    <location>
        <begin position="32"/>
        <end position="44"/>
    </location>
</feature>
<keyword evidence="3" id="KW-1185">Reference proteome</keyword>
<evidence type="ECO:0000313" key="3">
    <source>
        <dbReference type="Proteomes" id="UP000244336"/>
    </source>
</evidence>
<organism evidence="2 3">
    <name type="scientific">Panicum hallii var. hallii</name>
    <dbReference type="NCBI Taxonomy" id="1504633"/>
    <lineage>
        <taxon>Eukaryota</taxon>
        <taxon>Viridiplantae</taxon>
        <taxon>Streptophyta</taxon>
        <taxon>Embryophyta</taxon>
        <taxon>Tracheophyta</taxon>
        <taxon>Spermatophyta</taxon>
        <taxon>Magnoliopsida</taxon>
        <taxon>Liliopsida</taxon>
        <taxon>Poales</taxon>
        <taxon>Poaceae</taxon>
        <taxon>PACMAD clade</taxon>
        <taxon>Panicoideae</taxon>
        <taxon>Panicodae</taxon>
        <taxon>Paniceae</taxon>
        <taxon>Panicinae</taxon>
        <taxon>Panicum</taxon>
        <taxon>Panicum sect. Panicum</taxon>
    </lineage>
</organism>
<accession>A0A2T7CPL3</accession>
<dbReference type="EMBL" id="CM009756">
    <property type="protein sequence ID" value="PUZ45262.1"/>
    <property type="molecule type" value="Genomic_DNA"/>
</dbReference>
<name>A0A2T7CPL3_9POAL</name>
<dbReference type="AlphaFoldDB" id="A0A2T7CPL3"/>
<dbReference type="Gramene" id="PUZ45262">
    <property type="protein sequence ID" value="PUZ45262"/>
    <property type="gene ID" value="GQ55_8G207600"/>
</dbReference>
<feature type="compositionally biased region" description="Gly residues" evidence="1">
    <location>
        <begin position="67"/>
        <end position="76"/>
    </location>
</feature>
<sequence>MQGAGGIWGRKDPRPGRAGRRRSPLVPEAEAEAGRRGKGAEAGRRRGRRGGGRSWSRGLTNWRRTADGGGWRGKVD</sequence>
<evidence type="ECO:0000256" key="1">
    <source>
        <dbReference type="SAM" id="MobiDB-lite"/>
    </source>
</evidence>
<dbReference type="Proteomes" id="UP000244336">
    <property type="component" value="Chromosome 8"/>
</dbReference>